<dbReference type="PIRSF" id="PIRSF500134">
    <property type="entry name" value="UDPglc_DH_bac"/>
    <property type="match status" value="1"/>
</dbReference>
<feature type="binding site" evidence="10">
    <location>
        <position position="86"/>
    </location>
    <ligand>
        <name>NAD(+)</name>
        <dbReference type="ChEBI" id="CHEBI:57540"/>
    </ligand>
</feature>
<evidence type="ECO:0000256" key="4">
    <source>
        <dbReference type="ARBA" id="ARBA00023002"/>
    </source>
</evidence>
<dbReference type="AlphaFoldDB" id="A0A2T2XGN6"/>
<dbReference type="InterPro" id="IPR014027">
    <property type="entry name" value="UDP-Glc/GDP-Man_DH_C"/>
</dbReference>
<name>A0A2T2XGN6_9FIRM</name>
<feature type="binding site" evidence="10">
    <location>
        <position position="164"/>
    </location>
    <ligand>
        <name>NAD(+)</name>
        <dbReference type="ChEBI" id="CHEBI:57540"/>
    </ligand>
</feature>
<feature type="binding site" evidence="10">
    <location>
        <position position="35"/>
    </location>
    <ligand>
        <name>NAD(+)</name>
        <dbReference type="ChEBI" id="CHEBI:57540"/>
    </ligand>
</feature>
<feature type="active site" description="Nucleophile" evidence="8">
    <location>
        <position position="287"/>
    </location>
</feature>
<dbReference type="SUPFAM" id="SSF48179">
    <property type="entry name" value="6-phosphogluconate dehydrogenase C-terminal domain-like"/>
    <property type="match status" value="1"/>
</dbReference>
<dbReference type="InterPro" id="IPR036291">
    <property type="entry name" value="NAD(P)-bd_dom_sf"/>
</dbReference>
<dbReference type="EC" id="1.1.1.22" evidence="3 7"/>
<feature type="domain" description="UDP-glucose/GDP-mannose dehydrogenase C-terminal" evidence="11">
    <location>
        <begin position="340"/>
        <end position="443"/>
    </location>
</feature>
<evidence type="ECO:0000313" key="13">
    <source>
        <dbReference type="Proteomes" id="UP000242972"/>
    </source>
</evidence>
<feature type="binding site" evidence="9">
    <location>
        <begin position="276"/>
        <end position="280"/>
    </location>
    <ligand>
        <name>substrate</name>
    </ligand>
</feature>
<dbReference type="InterPro" id="IPR001732">
    <property type="entry name" value="UDP-Glc/GDP-Man_DH_N"/>
</dbReference>
<dbReference type="GO" id="GO:0051287">
    <property type="term" value="F:NAD binding"/>
    <property type="evidence" value="ECO:0007669"/>
    <property type="project" value="InterPro"/>
</dbReference>
<sequence>MNVAIFGAGYVGLVTGAALADLGHKVTLIEVSEEKIALIRQGISPIYEIGLNNLLARVLETGHLQVTDRPEDTISSAEVVFIAVGTPPLPSGEADLRYVRQAALAIGANMTGQIRQVIVNKATVPIGSANLVEIWIQDGYREVHGSVPADEWYTVASNPEFLREGTAIYDTLYPDRIVIGADQQWALERLRDLYAPIVEQSFEPPPEAERPPTLQRIPLVTTDRITSEMIKYAANAFLATKISFANELANISQRVGADVVQVMHGIGLDQRIGPRFLNAGIGWGGSCLGKDLSALTVTAEEYGYHPRLLHATADVNRDQRQTVVKRLQEELKTVKGRRVALWGLSFKPGTDDLRDSPAITIIEELLRLGVRIQAYDPVAMDHLRQQRPDLDIGYAKTAEAALEGADALILATEWPQFADVPVAVIAEKLSRAIVIDGRNFWDPGAIAAAGLIYRGVGR</sequence>
<evidence type="ECO:0000256" key="2">
    <source>
        <dbReference type="ARBA" id="ARBA00006601"/>
    </source>
</evidence>
<dbReference type="Gene3D" id="3.40.50.720">
    <property type="entry name" value="NAD(P)-binding Rossmann-like Domain"/>
    <property type="match status" value="2"/>
</dbReference>
<dbReference type="InterPro" id="IPR036220">
    <property type="entry name" value="UDP-Glc/GDP-Man_DH_C_sf"/>
</dbReference>
<dbReference type="GO" id="GO:0006065">
    <property type="term" value="P:UDP-glucuronate biosynthetic process"/>
    <property type="evidence" value="ECO:0007669"/>
    <property type="project" value="UniProtKB-UniPathway"/>
</dbReference>
<evidence type="ECO:0000256" key="9">
    <source>
        <dbReference type="PIRSR" id="PIRSR500134-2"/>
    </source>
</evidence>
<keyword evidence="5 7" id="KW-0520">NAD</keyword>
<evidence type="ECO:0000256" key="10">
    <source>
        <dbReference type="PIRSR" id="PIRSR500134-3"/>
    </source>
</evidence>
<feature type="binding site" evidence="10">
    <location>
        <position position="354"/>
    </location>
    <ligand>
        <name>NAD(+)</name>
        <dbReference type="ChEBI" id="CHEBI:57540"/>
    </ligand>
</feature>
<proteinExistence type="inferred from homology"/>
<accession>A0A2T2XGN6</accession>
<dbReference type="PANTHER" id="PTHR43750">
    <property type="entry name" value="UDP-GLUCOSE 6-DEHYDROGENASE TUAD"/>
    <property type="match status" value="1"/>
</dbReference>
<evidence type="ECO:0000256" key="8">
    <source>
        <dbReference type="PIRSR" id="PIRSR500134-1"/>
    </source>
</evidence>
<dbReference type="EMBL" id="PXYW01000017">
    <property type="protein sequence ID" value="PSR33640.1"/>
    <property type="molecule type" value="Genomic_DNA"/>
</dbReference>
<dbReference type="Pfam" id="PF03720">
    <property type="entry name" value="UDPG_MGDP_dh_C"/>
    <property type="match status" value="1"/>
</dbReference>
<feature type="binding site" evidence="9">
    <location>
        <position position="284"/>
    </location>
    <ligand>
        <name>substrate</name>
    </ligand>
</feature>
<evidence type="ECO:0000259" key="11">
    <source>
        <dbReference type="SMART" id="SM00984"/>
    </source>
</evidence>
<dbReference type="SUPFAM" id="SSF52413">
    <property type="entry name" value="UDP-glucose/GDP-mannose dehydrogenase C-terminal domain"/>
    <property type="match status" value="1"/>
</dbReference>
<evidence type="ECO:0000313" key="12">
    <source>
        <dbReference type="EMBL" id="PSR33640.1"/>
    </source>
</evidence>
<dbReference type="GO" id="GO:0000271">
    <property type="term" value="P:polysaccharide biosynthetic process"/>
    <property type="evidence" value="ECO:0007669"/>
    <property type="project" value="InterPro"/>
</dbReference>
<protein>
    <recommendedName>
        <fullName evidence="3 7">UDP-glucose 6-dehydrogenase</fullName>
        <ecNumber evidence="3 7">1.1.1.22</ecNumber>
    </recommendedName>
</protein>
<comment type="similarity">
    <text evidence="2 7">Belongs to the UDP-glucose/GDP-mannose dehydrogenase family.</text>
</comment>
<comment type="pathway">
    <text evidence="1">Nucleotide-sugar biosynthesis; UDP-alpha-D-glucuronate biosynthesis; UDP-alpha-D-glucuronate from UDP-alpha-D-glucose: step 1/1.</text>
</comment>
<feature type="binding site" evidence="9">
    <location>
        <begin position="161"/>
        <end position="164"/>
    </location>
    <ligand>
        <name>substrate</name>
    </ligand>
</feature>
<evidence type="ECO:0000256" key="5">
    <source>
        <dbReference type="ARBA" id="ARBA00023027"/>
    </source>
</evidence>
<dbReference type="PANTHER" id="PTHR43750:SF3">
    <property type="entry name" value="UDP-GLUCOSE 6-DEHYDROGENASE TUAD"/>
    <property type="match status" value="1"/>
</dbReference>
<evidence type="ECO:0000256" key="3">
    <source>
        <dbReference type="ARBA" id="ARBA00012954"/>
    </source>
</evidence>
<dbReference type="Gene3D" id="1.20.5.100">
    <property type="entry name" value="Cytochrome c1, transmembrane anchor, C-terminal"/>
    <property type="match status" value="1"/>
</dbReference>
<feature type="binding site" evidence="9">
    <location>
        <position position="231"/>
    </location>
    <ligand>
        <name>substrate</name>
    </ligand>
</feature>
<dbReference type="SMART" id="SM00984">
    <property type="entry name" value="UDPG_MGDP_dh_C"/>
    <property type="match status" value="1"/>
</dbReference>
<comment type="catalytic activity">
    <reaction evidence="6 7">
        <text>UDP-alpha-D-glucose + 2 NAD(+) + H2O = UDP-alpha-D-glucuronate + 2 NADH + 3 H(+)</text>
        <dbReference type="Rhea" id="RHEA:23596"/>
        <dbReference type="ChEBI" id="CHEBI:15377"/>
        <dbReference type="ChEBI" id="CHEBI:15378"/>
        <dbReference type="ChEBI" id="CHEBI:57540"/>
        <dbReference type="ChEBI" id="CHEBI:57945"/>
        <dbReference type="ChEBI" id="CHEBI:58052"/>
        <dbReference type="ChEBI" id="CHEBI:58885"/>
        <dbReference type="EC" id="1.1.1.22"/>
    </reaction>
</comment>
<dbReference type="UniPathway" id="UPA00038">
    <property type="reaction ID" value="UER00491"/>
</dbReference>
<dbReference type="InterPro" id="IPR014026">
    <property type="entry name" value="UDP-Glc/GDP-Man_DH_dimer"/>
</dbReference>
<dbReference type="NCBIfam" id="TIGR03026">
    <property type="entry name" value="NDP-sugDHase"/>
    <property type="match status" value="1"/>
</dbReference>
<feature type="binding site" evidence="9">
    <location>
        <position position="347"/>
    </location>
    <ligand>
        <name>substrate</name>
    </ligand>
</feature>
<dbReference type="SUPFAM" id="SSF51735">
    <property type="entry name" value="NAD(P)-binding Rossmann-fold domains"/>
    <property type="match status" value="1"/>
</dbReference>
<gene>
    <name evidence="12" type="ORF">C7B46_08500</name>
</gene>
<reference evidence="12 13" key="1">
    <citation type="journal article" date="2014" name="BMC Genomics">
        <title>Comparison of environmental and isolate Sulfobacillus genomes reveals diverse carbon, sulfur, nitrogen, and hydrogen metabolisms.</title>
        <authorList>
            <person name="Justice N.B."/>
            <person name="Norman A."/>
            <person name="Brown C.T."/>
            <person name="Singh A."/>
            <person name="Thomas B.C."/>
            <person name="Banfield J.F."/>
        </authorList>
    </citation>
    <scope>NUCLEOTIDE SEQUENCE [LARGE SCALE GENOMIC DNA]</scope>
    <source>
        <strain evidence="12">AMDSBA4</strain>
    </source>
</reference>
<dbReference type="Pfam" id="PF00984">
    <property type="entry name" value="UDPG_MGDP_dh"/>
    <property type="match status" value="1"/>
</dbReference>
<dbReference type="InterPro" id="IPR008927">
    <property type="entry name" value="6-PGluconate_DH-like_C_sf"/>
</dbReference>
<keyword evidence="4 7" id="KW-0560">Oxidoreductase</keyword>
<evidence type="ECO:0000256" key="1">
    <source>
        <dbReference type="ARBA" id="ARBA00004701"/>
    </source>
</evidence>
<dbReference type="GO" id="GO:0003979">
    <property type="term" value="F:UDP-glucose 6-dehydrogenase activity"/>
    <property type="evidence" value="ECO:0007669"/>
    <property type="project" value="UniProtKB-EC"/>
</dbReference>
<feature type="binding site" evidence="10">
    <location>
        <position position="290"/>
    </location>
    <ligand>
        <name>NAD(+)</name>
        <dbReference type="ChEBI" id="CHEBI:57540"/>
    </ligand>
</feature>
<dbReference type="InterPro" id="IPR028357">
    <property type="entry name" value="UDPglc_DH_bac"/>
</dbReference>
<feature type="binding site" evidence="10">
    <location>
        <position position="123"/>
    </location>
    <ligand>
        <name>NAD(+)</name>
        <dbReference type="ChEBI" id="CHEBI:57540"/>
    </ligand>
</feature>
<dbReference type="InterPro" id="IPR017476">
    <property type="entry name" value="UDP-Glc/GDP-Man"/>
</dbReference>
<organism evidence="12 13">
    <name type="scientific">Sulfobacillus benefaciens</name>
    <dbReference type="NCBI Taxonomy" id="453960"/>
    <lineage>
        <taxon>Bacteria</taxon>
        <taxon>Bacillati</taxon>
        <taxon>Bacillota</taxon>
        <taxon>Clostridia</taxon>
        <taxon>Eubacteriales</taxon>
        <taxon>Clostridiales Family XVII. Incertae Sedis</taxon>
        <taxon>Sulfobacillus</taxon>
    </lineage>
</organism>
<dbReference type="Proteomes" id="UP000242972">
    <property type="component" value="Unassembled WGS sequence"/>
</dbReference>
<dbReference type="Pfam" id="PF03721">
    <property type="entry name" value="UDPG_MGDP_dh_N"/>
    <property type="match status" value="1"/>
</dbReference>
<comment type="caution">
    <text evidence="12">The sequence shown here is derived from an EMBL/GenBank/DDBJ whole genome shotgun (WGS) entry which is preliminary data.</text>
</comment>
<evidence type="ECO:0000256" key="6">
    <source>
        <dbReference type="ARBA" id="ARBA00047473"/>
    </source>
</evidence>
<evidence type="ECO:0000256" key="7">
    <source>
        <dbReference type="PIRNR" id="PIRNR000124"/>
    </source>
</evidence>
<dbReference type="PIRSF" id="PIRSF000124">
    <property type="entry name" value="UDPglc_GDPman_dh"/>
    <property type="match status" value="1"/>
</dbReference>